<comment type="caution">
    <text evidence="4">The sequence shown here is derived from an EMBL/GenBank/DDBJ whole genome shotgun (WGS) entry which is preliminary data.</text>
</comment>
<dbReference type="InterPro" id="IPR041667">
    <property type="entry name" value="Cupin_8"/>
</dbReference>
<dbReference type="EMBL" id="JAGRRH010000003">
    <property type="protein sequence ID" value="KAG7372036.1"/>
    <property type="molecule type" value="Genomic_DNA"/>
</dbReference>
<feature type="compositionally biased region" description="Low complexity" evidence="1">
    <location>
        <begin position="1"/>
        <end position="12"/>
    </location>
</feature>
<feature type="region of interest" description="Disordered" evidence="1">
    <location>
        <begin position="1"/>
        <end position="32"/>
    </location>
</feature>
<dbReference type="AlphaFoldDB" id="A0A9K3M302"/>
<evidence type="ECO:0000313" key="5">
    <source>
        <dbReference type="Proteomes" id="UP000693970"/>
    </source>
</evidence>
<dbReference type="PANTHER" id="PTHR12461:SF98">
    <property type="entry name" value="CUPIN-LIKE DOMAIN-CONTAINING PROTEIN"/>
    <property type="match status" value="1"/>
</dbReference>
<accession>A0A9K3M302</accession>
<keyword evidence="2" id="KW-0812">Transmembrane</keyword>
<keyword evidence="2" id="KW-1133">Transmembrane helix</keyword>
<gene>
    <name evidence="4" type="ORF">IV203_018179</name>
</gene>
<reference evidence="4" key="1">
    <citation type="journal article" date="2021" name="Sci. Rep.">
        <title>Diploid genomic architecture of Nitzschia inconspicua, an elite biomass production diatom.</title>
        <authorList>
            <person name="Oliver A."/>
            <person name="Podell S."/>
            <person name="Pinowska A."/>
            <person name="Traller J.C."/>
            <person name="Smith S.R."/>
            <person name="McClure R."/>
            <person name="Beliaev A."/>
            <person name="Bohutskyi P."/>
            <person name="Hill E.A."/>
            <person name="Rabines A."/>
            <person name="Zheng H."/>
            <person name="Allen L.Z."/>
            <person name="Kuo A."/>
            <person name="Grigoriev I.V."/>
            <person name="Allen A.E."/>
            <person name="Hazlebeck D."/>
            <person name="Allen E.E."/>
        </authorList>
    </citation>
    <scope>NUCLEOTIDE SEQUENCE</scope>
    <source>
        <strain evidence="4">Hildebrandi</strain>
    </source>
</reference>
<keyword evidence="2" id="KW-0472">Membrane</keyword>
<organism evidence="4 5">
    <name type="scientific">Nitzschia inconspicua</name>
    <dbReference type="NCBI Taxonomy" id="303405"/>
    <lineage>
        <taxon>Eukaryota</taxon>
        <taxon>Sar</taxon>
        <taxon>Stramenopiles</taxon>
        <taxon>Ochrophyta</taxon>
        <taxon>Bacillariophyta</taxon>
        <taxon>Bacillariophyceae</taxon>
        <taxon>Bacillariophycidae</taxon>
        <taxon>Bacillariales</taxon>
        <taxon>Bacillariaceae</taxon>
        <taxon>Nitzschia</taxon>
    </lineage>
</organism>
<dbReference type="Proteomes" id="UP000693970">
    <property type="component" value="Unassembled WGS sequence"/>
</dbReference>
<dbReference type="Pfam" id="PF13621">
    <property type="entry name" value="Cupin_8"/>
    <property type="match status" value="1"/>
</dbReference>
<keyword evidence="5" id="KW-1185">Reference proteome</keyword>
<feature type="domain" description="JmjC" evidence="3">
    <location>
        <begin position="489"/>
        <end position="666"/>
    </location>
</feature>
<dbReference type="PANTHER" id="PTHR12461">
    <property type="entry name" value="HYPOXIA-INDUCIBLE FACTOR 1 ALPHA INHIBITOR-RELATED"/>
    <property type="match status" value="1"/>
</dbReference>
<evidence type="ECO:0000256" key="2">
    <source>
        <dbReference type="SAM" id="Phobius"/>
    </source>
</evidence>
<dbReference type="PROSITE" id="PS51184">
    <property type="entry name" value="JMJC"/>
    <property type="match status" value="1"/>
</dbReference>
<evidence type="ECO:0000259" key="3">
    <source>
        <dbReference type="PROSITE" id="PS51184"/>
    </source>
</evidence>
<evidence type="ECO:0000256" key="1">
    <source>
        <dbReference type="SAM" id="MobiDB-lite"/>
    </source>
</evidence>
<dbReference type="OrthoDB" id="415358at2759"/>
<feature type="transmembrane region" description="Helical" evidence="2">
    <location>
        <begin position="101"/>
        <end position="120"/>
    </location>
</feature>
<dbReference type="InterPro" id="IPR003347">
    <property type="entry name" value="JmjC_dom"/>
</dbReference>
<feature type="region of interest" description="Disordered" evidence="1">
    <location>
        <begin position="125"/>
        <end position="211"/>
    </location>
</feature>
<sequence>MMSFISNNNSNIKTVYGDGKGGTSKRKVVRGQQDRLRDITLLPEEDDQNPHLLTTTNISSSSSFFGTSHHPTASHGGDMIGKRRRFGSHLRHRRRQRLQQSLRLFVAAIFLLVFTTRVLYQRAYNKHHNRQSATAPKSRGFGQERDNGDDGSSDTSRRKYQPGQPLHHPGLEGHLLQPKVSPRRRRRIGRGGGDLAHSTPQDDSDSKSDTVERLQEDFQHAFDVTTERISANLDQGIRWVNPGMVPPLETGKRKPMLEVTKRNMIDLKVPKQKRRPFFTVSRPSTMAWQVEDQAKRKNDMRPDFVDYTQHRYHYPELLLEPPAILGQYPKLQPLRDLMNQWPQDELDHPPEIIPEVLMHFDHTQPEQLQVAKRFRDAKLPFKLINVPEVMEAGQKWTDDYLTVNFDGGYGTNGPPAEGTAEESVDNFFAFFVPHLWSVPQMGLPPTLNNDWTFARWSQHARYADRVGLSPHRPHFYWQAGVSRDERKESYDRWTFISRDLPSFSSPTETFFLFEPQQQKGIQCRFGERGVTAATHYDNGRNMVAMITGAKRYILSPPRECRKLGIVTKFGNAMYRHSMLNLGHMAYLNNSSNTTEGMPDEERAWLERAATAESLSTVLKAGEVLYIPSFWFHYIVGLQKNAQCNVRSGVDPEGDTYFGGKDDVMHQCDLDGMTR</sequence>
<name>A0A9K3M302_9STRA</name>
<evidence type="ECO:0000313" key="4">
    <source>
        <dbReference type="EMBL" id="KAG7372036.1"/>
    </source>
</evidence>
<proteinExistence type="predicted"/>
<reference evidence="4" key="2">
    <citation type="submission" date="2021-04" db="EMBL/GenBank/DDBJ databases">
        <authorList>
            <person name="Podell S."/>
        </authorList>
    </citation>
    <scope>NUCLEOTIDE SEQUENCE</scope>
    <source>
        <strain evidence="4">Hildebrandi</strain>
    </source>
</reference>
<feature type="compositionally biased region" description="Low complexity" evidence="1">
    <location>
        <begin position="162"/>
        <end position="178"/>
    </location>
</feature>
<protein>
    <submittedName>
        <fullName evidence="4">Cupin-like domain containing protein</fullName>
    </submittedName>
</protein>